<dbReference type="EC" id="2.7.11.1" evidence="1"/>
<reference evidence="10 11" key="1">
    <citation type="journal article" date="2018" name="MBio">
        <title>Comparative Genomics Reveals the Core Gene Toolbox for the Fungus-Insect Symbiosis.</title>
        <authorList>
            <person name="Wang Y."/>
            <person name="Stata M."/>
            <person name="Wang W."/>
            <person name="Stajich J.E."/>
            <person name="White M.M."/>
            <person name="Moncalvo J.M."/>
        </authorList>
    </citation>
    <scope>NUCLEOTIDE SEQUENCE [LARGE SCALE GENOMIC DNA]</scope>
    <source>
        <strain evidence="10 11">SC-DP-2</strain>
    </source>
</reference>
<keyword evidence="8" id="KW-0067">ATP-binding</keyword>
<evidence type="ECO:0000256" key="2">
    <source>
        <dbReference type="ARBA" id="ARBA00022527"/>
    </source>
</evidence>
<dbReference type="GO" id="GO:0016236">
    <property type="term" value="P:macroautophagy"/>
    <property type="evidence" value="ECO:0007669"/>
    <property type="project" value="InterPro"/>
</dbReference>
<dbReference type="GO" id="GO:0034271">
    <property type="term" value="C:phosphatidylinositol 3-kinase complex, class III, type I"/>
    <property type="evidence" value="ECO:0007669"/>
    <property type="project" value="TreeGrafter"/>
</dbReference>
<evidence type="ECO:0000256" key="5">
    <source>
        <dbReference type="ARBA" id="ARBA00022737"/>
    </source>
</evidence>
<dbReference type="GO" id="GO:0006623">
    <property type="term" value="P:protein targeting to vacuole"/>
    <property type="evidence" value="ECO:0007669"/>
    <property type="project" value="TreeGrafter"/>
</dbReference>
<dbReference type="InterPro" id="IPR016024">
    <property type="entry name" value="ARM-type_fold"/>
</dbReference>
<evidence type="ECO:0000256" key="3">
    <source>
        <dbReference type="ARBA" id="ARBA00022574"/>
    </source>
</evidence>
<organism evidence="10 11">
    <name type="scientific">Smittium megazygosporum</name>
    <dbReference type="NCBI Taxonomy" id="133381"/>
    <lineage>
        <taxon>Eukaryota</taxon>
        <taxon>Fungi</taxon>
        <taxon>Fungi incertae sedis</taxon>
        <taxon>Zoopagomycota</taxon>
        <taxon>Kickxellomycotina</taxon>
        <taxon>Harpellomycetes</taxon>
        <taxon>Harpellales</taxon>
        <taxon>Legeriomycetaceae</taxon>
        <taxon>Smittium</taxon>
    </lineage>
</organism>
<keyword evidence="5" id="KW-0677">Repeat</keyword>
<dbReference type="Pfam" id="PF00400">
    <property type="entry name" value="WD40"/>
    <property type="match status" value="2"/>
</dbReference>
<keyword evidence="11" id="KW-1185">Reference proteome</keyword>
<keyword evidence="6" id="KW-0547">Nucleotide-binding</keyword>
<proteinExistence type="predicted"/>
<evidence type="ECO:0000256" key="8">
    <source>
        <dbReference type="ARBA" id="ARBA00022840"/>
    </source>
</evidence>
<keyword evidence="7" id="KW-0418">Kinase</keyword>
<dbReference type="GO" id="GO:0005524">
    <property type="term" value="F:ATP binding"/>
    <property type="evidence" value="ECO:0007669"/>
    <property type="project" value="InterPro"/>
</dbReference>
<dbReference type="GO" id="GO:0071561">
    <property type="term" value="C:nucleus-vacuole junction"/>
    <property type="evidence" value="ECO:0007669"/>
    <property type="project" value="TreeGrafter"/>
</dbReference>
<dbReference type="InterPro" id="IPR011989">
    <property type="entry name" value="ARM-like"/>
</dbReference>
<evidence type="ECO:0000313" key="10">
    <source>
        <dbReference type="EMBL" id="PVV00192.1"/>
    </source>
</evidence>
<dbReference type="InterPro" id="IPR055231">
    <property type="entry name" value="2AA_helical"/>
</dbReference>
<dbReference type="PROSITE" id="PS00108">
    <property type="entry name" value="PROTEIN_KINASE_ST"/>
    <property type="match status" value="1"/>
</dbReference>
<evidence type="ECO:0000256" key="4">
    <source>
        <dbReference type="ARBA" id="ARBA00022679"/>
    </source>
</evidence>
<dbReference type="SMART" id="SM00320">
    <property type="entry name" value="WD40"/>
    <property type="match status" value="3"/>
</dbReference>
<dbReference type="InterPro" id="IPR015943">
    <property type="entry name" value="WD40/YVTN_repeat-like_dom_sf"/>
</dbReference>
<dbReference type="InterPro" id="IPR000719">
    <property type="entry name" value="Prot_kinase_dom"/>
</dbReference>
<dbReference type="PROSITE" id="PS50011">
    <property type="entry name" value="PROTEIN_KINASE_DOM"/>
    <property type="match status" value="1"/>
</dbReference>
<evidence type="ECO:0000259" key="9">
    <source>
        <dbReference type="PROSITE" id="PS50011"/>
    </source>
</evidence>
<dbReference type="GO" id="GO:0004674">
    <property type="term" value="F:protein serine/threonine kinase activity"/>
    <property type="evidence" value="ECO:0007669"/>
    <property type="project" value="UniProtKB-KW"/>
</dbReference>
<accession>A0A2T9Z6L8</accession>
<name>A0A2T9Z6L8_9FUNG</name>
<comment type="caution">
    <text evidence="10">The sequence shown here is derived from an EMBL/GenBank/DDBJ whole genome shotgun (WGS) entry which is preliminary data.</text>
</comment>
<keyword evidence="4" id="KW-0808">Transferase</keyword>
<dbReference type="Gene3D" id="1.10.510.10">
    <property type="entry name" value="Transferase(Phosphotransferase) domain 1"/>
    <property type="match status" value="1"/>
</dbReference>
<dbReference type="GO" id="GO:0034272">
    <property type="term" value="C:phosphatidylinositol 3-kinase complex, class III, type II"/>
    <property type="evidence" value="ECO:0007669"/>
    <property type="project" value="TreeGrafter"/>
</dbReference>
<dbReference type="GO" id="GO:0005770">
    <property type="term" value="C:late endosome"/>
    <property type="evidence" value="ECO:0007669"/>
    <property type="project" value="TreeGrafter"/>
</dbReference>
<evidence type="ECO:0000313" key="11">
    <source>
        <dbReference type="Proteomes" id="UP000245609"/>
    </source>
</evidence>
<dbReference type="InterPro" id="IPR001680">
    <property type="entry name" value="WD40_rpt"/>
</dbReference>
<dbReference type="Gene3D" id="2.130.10.10">
    <property type="entry name" value="YVTN repeat-like/Quinoprotein amine dehydrogenase"/>
    <property type="match status" value="1"/>
</dbReference>
<dbReference type="SUPFAM" id="SSF56112">
    <property type="entry name" value="Protein kinase-like (PK-like)"/>
    <property type="match status" value="1"/>
</dbReference>
<dbReference type="PANTHER" id="PTHR17583:SF0">
    <property type="entry name" value="PHOSPHOINOSITIDE 3-KINASE REGULATORY SUBUNIT 4"/>
    <property type="match status" value="1"/>
</dbReference>
<dbReference type="InterPro" id="IPR008271">
    <property type="entry name" value="Ser/Thr_kinase_AS"/>
</dbReference>
<evidence type="ECO:0000256" key="7">
    <source>
        <dbReference type="ARBA" id="ARBA00022777"/>
    </source>
</evidence>
<sequence>MGQQASHTLVAAVEDIDTLVSTPESLNSLFGSVLEFEKSLGSSRFMKSACYKYKSSEYIVLKMFQIPAGININFNPMLETAQSNHQLLKKIDSVFSYSKVIINENYVFLARQYLKFNLYDRLSTRPFLTVHDKIWIIVHGDLKLENVLLTSWNWIFLSDFAFFKPVFIPSYDPTEFAFFFDLSSRRACYNGGLFSSNTNTLQPSMDIFSMGCIIAELFLEDSPLFNFSQILLYKSGSYDVSQRLDSIPVPQVKELILHMIQLNPESRLSASERGSLFLESFYDTLYLSLSRVSSITPNNSHDLFDLDDHYVNIPKLSESIVNINESLWIDQIQGEFNCNICDNRINQIFHDWDYLSEKLEWGKFGRKSLNNQLPSSSCLISAKAYLWFIVSHYKHSRFSTSCRKGILLIKHLSILVDSETVMEYILPNLVEMFHHYSATVRATAISCVAQMLSEIPYVDIVDMNIFCDYLMPYLLTLSTDKEEIVLVALARYLIDFAEASERFIGASSDRNDISGLGSSKIKKILYTNNEVFLEITTSLLTGSQSDSALNSEDIKNKLEYLQPFIRSCLRNLQDLSKRWDLYNHGFKNLIEYGITLHTVFLSPSKNKFGDISDLKSDINRYFIDEPALINSGKKKMDFQERRASYRSLGEKSFLSISHPFVPEIHSSSKNNSPIHAVNPKSFFNGSAGKSETSSKTGEKVSPIVGVSSYYSDPVYFLSKAVANSDSHLSPLDNETTSDASDSVLLDSFKNKMPSSEKSYSSKPETGSFFDQKLSNSHISKTKSFVVNDWIISGKFDHKNTVFNLLSKKSTELPKTVPFAPKEILNVDLGDKEKLSLQINGVLGALLYEHSMPINVIESNLVFRSLNPYDSFNELFLTGGDDGIVRVWSGKSILENVLHKSIATFRQGGKITAALFLSDSKIVSCSDNGSIRIFEIPKHSKVDPLYSNLSRTGISNWNTLIDLQEEFAVKAKAIIKGNDSSGLLIATSSSKLMFLSHETLQAIWSIEIPLEFGQISDLRVFESYFAVVSNFESHVYLIDLRFQIIVKEYTIPRKALITCSHLLQDNQSILFGTTGGDVLKIDLKTGNCTDVFSIKSWANQSFNSDHDPLKPVASHDSIVSIELLSYESFEKTHFITLSQNGIFRVWGLSSYSCLELSLDSPNQYHSPHLVRQPRSFFGLQYESIDAKG</sequence>
<keyword evidence="3" id="KW-0853">WD repeat</keyword>
<dbReference type="InterPro" id="IPR011009">
    <property type="entry name" value="Kinase-like_dom_sf"/>
</dbReference>
<dbReference type="GO" id="GO:0045324">
    <property type="term" value="P:late endosome to vacuole transport"/>
    <property type="evidence" value="ECO:0007669"/>
    <property type="project" value="InterPro"/>
</dbReference>
<dbReference type="AlphaFoldDB" id="A0A2T9Z6L8"/>
<evidence type="ECO:0000256" key="1">
    <source>
        <dbReference type="ARBA" id="ARBA00012513"/>
    </source>
</evidence>
<protein>
    <recommendedName>
        <fullName evidence="1">non-specific serine/threonine protein kinase</fullName>
        <ecNumber evidence="1">2.7.11.1</ecNumber>
    </recommendedName>
</protein>
<dbReference type="STRING" id="133381.A0A2T9Z6L8"/>
<dbReference type="Gene3D" id="1.25.10.10">
    <property type="entry name" value="Leucine-rich Repeat Variant"/>
    <property type="match status" value="1"/>
</dbReference>
<dbReference type="SUPFAM" id="SSF48371">
    <property type="entry name" value="ARM repeat"/>
    <property type="match status" value="1"/>
</dbReference>
<evidence type="ECO:0000256" key="6">
    <source>
        <dbReference type="ARBA" id="ARBA00022741"/>
    </source>
</evidence>
<dbReference type="Pfam" id="PF22956">
    <property type="entry name" value="VPS15-like_hel"/>
    <property type="match status" value="1"/>
</dbReference>
<feature type="domain" description="Protein kinase" evidence="9">
    <location>
        <begin position="1"/>
        <end position="282"/>
    </location>
</feature>
<dbReference type="Pfam" id="PF00069">
    <property type="entry name" value="Pkinase"/>
    <property type="match status" value="1"/>
</dbReference>
<dbReference type="SMART" id="SM00220">
    <property type="entry name" value="S_TKc"/>
    <property type="match status" value="1"/>
</dbReference>
<dbReference type="EMBL" id="MBFS01002170">
    <property type="protein sequence ID" value="PVV00192.1"/>
    <property type="molecule type" value="Genomic_DNA"/>
</dbReference>
<keyword evidence="2" id="KW-0723">Serine/threonine-protein kinase</keyword>
<dbReference type="Proteomes" id="UP000245609">
    <property type="component" value="Unassembled WGS sequence"/>
</dbReference>
<dbReference type="InterPro" id="IPR045162">
    <property type="entry name" value="Vps15-like"/>
</dbReference>
<dbReference type="PANTHER" id="PTHR17583">
    <property type="entry name" value="PHOSPHOINOSITIDE 3-KINASE REGULATORY SUBUNIT 4"/>
    <property type="match status" value="1"/>
</dbReference>
<dbReference type="SUPFAM" id="SSF50978">
    <property type="entry name" value="WD40 repeat-like"/>
    <property type="match status" value="1"/>
</dbReference>
<dbReference type="InterPro" id="IPR036322">
    <property type="entry name" value="WD40_repeat_dom_sf"/>
</dbReference>
<dbReference type="OrthoDB" id="242910at2759"/>
<gene>
    <name evidence="10" type="ORF">BB560_005390</name>
</gene>